<keyword evidence="3" id="KW-1185">Reference proteome</keyword>
<name>A0A5B7IWH2_PORTR</name>
<dbReference type="Proteomes" id="UP000324222">
    <property type="component" value="Unassembled WGS sequence"/>
</dbReference>
<evidence type="ECO:0000313" key="2">
    <source>
        <dbReference type="EMBL" id="MPC86046.1"/>
    </source>
</evidence>
<accession>A0A5B7IWH2</accession>
<dbReference type="AlphaFoldDB" id="A0A5B7IWH2"/>
<dbReference type="EMBL" id="VSRR010070326">
    <property type="protein sequence ID" value="MPC86046.1"/>
    <property type="molecule type" value="Genomic_DNA"/>
</dbReference>
<reference evidence="2 3" key="1">
    <citation type="submission" date="2019-05" db="EMBL/GenBank/DDBJ databases">
        <title>Another draft genome of Portunus trituberculatus and its Hox gene families provides insights of decapod evolution.</title>
        <authorList>
            <person name="Jeong J.-H."/>
            <person name="Song I."/>
            <person name="Kim S."/>
            <person name="Choi T."/>
            <person name="Kim D."/>
            <person name="Ryu S."/>
            <person name="Kim W."/>
        </authorList>
    </citation>
    <scope>NUCLEOTIDE SEQUENCE [LARGE SCALE GENOMIC DNA]</scope>
    <source>
        <tissue evidence="2">Muscle</tissue>
    </source>
</reference>
<comment type="caution">
    <text evidence="2">The sequence shown here is derived from an EMBL/GenBank/DDBJ whole genome shotgun (WGS) entry which is preliminary data.</text>
</comment>
<sequence length="128" mass="15027">MKMEREAELSGVAKCMAHSKQTPPIENLRLIETPVGLRRLTEDNMDKEFSGFRDKKGNIRSLLNIERELRYLKEVMLSVMDKQDRLTIENTELRLRLVKFEKINVINQGLKEEIQEIKKQNVKTTKTP</sequence>
<feature type="coiled-coil region" evidence="1">
    <location>
        <begin position="100"/>
        <end position="127"/>
    </location>
</feature>
<evidence type="ECO:0000256" key="1">
    <source>
        <dbReference type="SAM" id="Coils"/>
    </source>
</evidence>
<proteinExistence type="predicted"/>
<evidence type="ECO:0000313" key="3">
    <source>
        <dbReference type="Proteomes" id="UP000324222"/>
    </source>
</evidence>
<keyword evidence="1" id="KW-0175">Coiled coil</keyword>
<protein>
    <submittedName>
        <fullName evidence="2">Uncharacterized protein</fullName>
    </submittedName>
</protein>
<gene>
    <name evidence="2" type="ORF">E2C01_080858</name>
</gene>
<organism evidence="2 3">
    <name type="scientific">Portunus trituberculatus</name>
    <name type="common">Swimming crab</name>
    <name type="synonym">Neptunus trituberculatus</name>
    <dbReference type="NCBI Taxonomy" id="210409"/>
    <lineage>
        <taxon>Eukaryota</taxon>
        <taxon>Metazoa</taxon>
        <taxon>Ecdysozoa</taxon>
        <taxon>Arthropoda</taxon>
        <taxon>Crustacea</taxon>
        <taxon>Multicrustacea</taxon>
        <taxon>Malacostraca</taxon>
        <taxon>Eumalacostraca</taxon>
        <taxon>Eucarida</taxon>
        <taxon>Decapoda</taxon>
        <taxon>Pleocyemata</taxon>
        <taxon>Brachyura</taxon>
        <taxon>Eubrachyura</taxon>
        <taxon>Portunoidea</taxon>
        <taxon>Portunidae</taxon>
        <taxon>Portuninae</taxon>
        <taxon>Portunus</taxon>
    </lineage>
</organism>